<dbReference type="EMBL" id="LAZR01070434">
    <property type="protein sequence ID" value="KKK41001.1"/>
    <property type="molecule type" value="Genomic_DNA"/>
</dbReference>
<evidence type="ECO:0000256" key="1">
    <source>
        <dbReference type="SAM" id="Phobius"/>
    </source>
</evidence>
<feature type="non-terminal residue" evidence="2">
    <location>
        <position position="226"/>
    </location>
</feature>
<gene>
    <name evidence="2" type="ORF">LCGC14_2888600</name>
</gene>
<comment type="caution">
    <text evidence="2">The sequence shown here is derived from an EMBL/GenBank/DDBJ whole genome shotgun (WGS) entry which is preliminary data.</text>
</comment>
<protein>
    <submittedName>
        <fullName evidence="2">Uncharacterized protein</fullName>
    </submittedName>
</protein>
<keyword evidence="1" id="KW-0472">Membrane</keyword>
<proteinExistence type="predicted"/>
<accession>A0A0F8XXX8</accession>
<keyword evidence="1" id="KW-1133">Transmembrane helix</keyword>
<sequence>MGFASFLSSFIPGMGQILNNQPVKGIIFFIAVVFFFFLFFPLAFIIWFVAAIDALIYTDPMYKFYPPQMQREMIHQQMMPARRPRDLICANCGFQRSNPNIKFCESCGKRFPWWQQLEINKNQIACNQCYLSKMFFRGSEDWLIEKDDLYHSFEFLLWENSKKFCYFCWSFLSYFYSWRLDRFLCLREIWSLVWTSRLWISRFLRIFRKMGDSWVKKLVAILGYRR</sequence>
<reference evidence="2" key="1">
    <citation type="journal article" date="2015" name="Nature">
        <title>Complex archaea that bridge the gap between prokaryotes and eukaryotes.</title>
        <authorList>
            <person name="Spang A."/>
            <person name="Saw J.H."/>
            <person name="Jorgensen S.L."/>
            <person name="Zaremba-Niedzwiedzka K."/>
            <person name="Martijn J."/>
            <person name="Lind A.E."/>
            <person name="van Eijk R."/>
            <person name="Schleper C."/>
            <person name="Guy L."/>
            <person name="Ettema T.J."/>
        </authorList>
    </citation>
    <scope>NUCLEOTIDE SEQUENCE</scope>
</reference>
<keyword evidence="1" id="KW-0812">Transmembrane</keyword>
<evidence type="ECO:0000313" key="2">
    <source>
        <dbReference type="EMBL" id="KKK41001.1"/>
    </source>
</evidence>
<name>A0A0F8XXX8_9ZZZZ</name>
<feature type="transmembrane region" description="Helical" evidence="1">
    <location>
        <begin position="25"/>
        <end position="56"/>
    </location>
</feature>
<organism evidence="2">
    <name type="scientific">marine sediment metagenome</name>
    <dbReference type="NCBI Taxonomy" id="412755"/>
    <lineage>
        <taxon>unclassified sequences</taxon>
        <taxon>metagenomes</taxon>
        <taxon>ecological metagenomes</taxon>
    </lineage>
</organism>
<dbReference type="AlphaFoldDB" id="A0A0F8XXX8"/>